<reference evidence="2 3" key="1">
    <citation type="submission" date="2020-08" db="EMBL/GenBank/DDBJ databases">
        <authorList>
            <person name="Liu C."/>
            <person name="Sun Q."/>
        </authorList>
    </citation>
    <scope>NUCLEOTIDE SEQUENCE [LARGE SCALE GENOMIC DNA]</scope>
    <source>
        <strain evidence="2 3">NSJ-61</strain>
    </source>
</reference>
<gene>
    <name evidence="2" type="ORF">H9Q80_19195</name>
</gene>
<dbReference type="EMBL" id="CP060636">
    <property type="protein sequence ID" value="QNM12332.1"/>
    <property type="molecule type" value="Genomic_DNA"/>
</dbReference>
<keyword evidence="3" id="KW-1185">Reference proteome</keyword>
<name>A0A7G9GNF0_9FIRM</name>
<dbReference type="Pfam" id="PF12669">
    <property type="entry name" value="FeoB_associated"/>
    <property type="match status" value="1"/>
</dbReference>
<keyword evidence="1" id="KW-0472">Membrane</keyword>
<sequence length="59" mass="6820">MIMIDWLLNHISTLFISIVLLMIIIWIIRYMINEKRQGKSSCGGQCGHCQMNHSCNHSS</sequence>
<accession>A0A7G9GNF0</accession>
<evidence type="ECO:0000313" key="2">
    <source>
        <dbReference type="EMBL" id="QNM12332.1"/>
    </source>
</evidence>
<protein>
    <submittedName>
        <fullName evidence="2">FeoB-associated Cys-rich membrane protein</fullName>
    </submittedName>
</protein>
<dbReference type="Proteomes" id="UP000515856">
    <property type="component" value="Chromosome"/>
</dbReference>
<keyword evidence="1" id="KW-0812">Transmembrane</keyword>
<proteinExistence type="predicted"/>
<keyword evidence="1" id="KW-1133">Transmembrane helix</keyword>
<feature type="transmembrane region" description="Helical" evidence="1">
    <location>
        <begin position="6"/>
        <end position="28"/>
    </location>
</feature>
<dbReference type="RefSeq" id="WP_117456151.1">
    <property type="nucleotide sequence ID" value="NZ_CP060636.1"/>
</dbReference>
<dbReference type="AlphaFoldDB" id="A0A7G9GNF0"/>
<evidence type="ECO:0000256" key="1">
    <source>
        <dbReference type="SAM" id="Phobius"/>
    </source>
</evidence>
<evidence type="ECO:0000313" key="3">
    <source>
        <dbReference type="Proteomes" id="UP000515856"/>
    </source>
</evidence>
<organism evidence="2 3">
    <name type="scientific">[Eubacterium] hominis</name>
    <dbReference type="NCBI Taxonomy" id="2764325"/>
    <lineage>
        <taxon>Bacteria</taxon>
        <taxon>Bacillati</taxon>
        <taxon>Bacillota</taxon>
        <taxon>Erysipelotrichia</taxon>
        <taxon>Erysipelotrichales</taxon>
        <taxon>Erysipelotrichaceae</taxon>
        <taxon>Amedibacillus</taxon>
    </lineage>
</organism>
<dbReference type="KEGG" id="ehn:H9Q80_19195"/>